<dbReference type="GeneID" id="18916808"/>
<dbReference type="OrthoDB" id="3149405at2759"/>
<accession>K5X0B1</accession>
<evidence type="ECO:0000313" key="7">
    <source>
        <dbReference type="Proteomes" id="UP000008370"/>
    </source>
</evidence>
<keyword evidence="2 4" id="KW-0863">Zinc-finger</keyword>
<dbReference type="Gene3D" id="6.10.140.2220">
    <property type="match status" value="1"/>
</dbReference>
<dbReference type="EMBL" id="JH930472">
    <property type="protein sequence ID" value="EKM56202.1"/>
    <property type="molecule type" value="Genomic_DNA"/>
</dbReference>
<evidence type="ECO:0000313" key="6">
    <source>
        <dbReference type="EMBL" id="EKM56202.1"/>
    </source>
</evidence>
<keyword evidence="3" id="KW-0862">Zinc</keyword>
<dbReference type="KEGG" id="pco:PHACADRAFT_257289"/>
<reference evidence="6 7" key="1">
    <citation type="journal article" date="2012" name="BMC Genomics">
        <title>Comparative genomics of the white-rot fungi, Phanerochaete carnosa and P. chrysosporium, to elucidate the genetic basis of the distinct wood types they colonize.</title>
        <authorList>
            <person name="Suzuki H."/>
            <person name="MacDonald J."/>
            <person name="Syed K."/>
            <person name="Salamov A."/>
            <person name="Hori C."/>
            <person name="Aerts A."/>
            <person name="Henrissat B."/>
            <person name="Wiebenga A."/>
            <person name="vanKuyk P.A."/>
            <person name="Barry K."/>
            <person name="Lindquist E."/>
            <person name="LaButti K."/>
            <person name="Lapidus A."/>
            <person name="Lucas S."/>
            <person name="Coutinho P."/>
            <person name="Gong Y."/>
            <person name="Samejima M."/>
            <person name="Mahadevan R."/>
            <person name="Abou-Zaid M."/>
            <person name="de Vries R.P."/>
            <person name="Igarashi K."/>
            <person name="Yadav J.S."/>
            <person name="Grigoriev I.V."/>
            <person name="Master E.R."/>
        </authorList>
    </citation>
    <scope>NUCLEOTIDE SEQUENCE [LARGE SCALE GENOMIC DNA]</scope>
    <source>
        <strain evidence="6 7">HHB-10118-sp</strain>
    </source>
</reference>
<dbReference type="PROSITE" id="PS50865">
    <property type="entry name" value="ZF_MYND_2"/>
    <property type="match status" value="1"/>
</dbReference>
<gene>
    <name evidence="6" type="ORF">PHACADRAFT_257289</name>
</gene>
<evidence type="ECO:0000256" key="4">
    <source>
        <dbReference type="PROSITE-ProRule" id="PRU00134"/>
    </source>
</evidence>
<dbReference type="RefSeq" id="XP_007396494.1">
    <property type="nucleotide sequence ID" value="XM_007396432.1"/>
</dbReference>
<dbReference type="GO" id="GO:0008270">
    <property type="term" value="F:zinc ion binding"/>
    <property type="evidence" value="ECO:0007669"/>
    <property type="project" value="UniProtKB-KW"/>
</dbReference>
<keyword evidence="1" id="KW-0479">Metal-binding</keyword>
<dbReference type="Pfam" id="PF01753">
    <property type="entry name" value="zf-MYND"/>
    <property type="match status" value="1"/>
</dbReference>
<organism evidence="6 7">
    <name type="scientific">Phanerochaete carnosa (strain HHB-10118-sp)</name>
    <name type="common">White-rot fungus</name>
    <name type="synonym">Peniophora carnosa</name>
    <dbReference type="NCBI Taxonomy" id="650164"/>
    <lineage>
        <taxon>Eukaryota</taxon>
        <taxon>Fungi</taxon>
        <taxon>Dikarya</taxon>
        <taxon>Basidiomycota</taxon>
        <taxon>Agaricomycotina</taxon>
        <taxon>Agaricomycetes</taxon>
        <taxon>Polyporales</taxon>
        <taxon>Phanerochaetaceae</taxon>
        <taxon>Phanerochaete</taxon>
    </lineage>
</organism>
<name>K5X0B1_PHACS</name>
<feature type="domain" description="MYND-type" evidence="5">
    <location>
        <begin position="270"/>
        <end position="322"/>
    </location>
</feature>
<dbReference type="AlphaFoldDB" id="K5X0B1"/>
<evidence type="ECO:0000256" key="3">
    <source>
        <dbReference type="ARBA" id="ARBA00022833"/>
    </source>
</evidence>
<evidence type="ECO:0000259" key="5">
    <source>
        <dbReference type="PROSITE" id="PS50865"/>
    </source>
</evidence>
<evidence type="ECO:0000256" key="2">
    <source>
        <dbReference type="ARBA" id="ARBA00022771"/>
    </source>
</evidence>
<proteinExistence type="predicted"/>
<dbReference type="InParanoid" id="K5X0B1"/>
<dbReference type="HOGENOM" id="CLU_842275_0_0_1"/>
<protein>
    <recommendedName>
        <fullName evidence="5">MYND-type domain-containing protein</fullName>
    </recommendedName>
</protein>
<dbReference type="Proteomes" id="UP000008370">
    <property type="component" value="Unassembled WGS sequence"/>
</dbReference>
<keyword evidence="7" id="KW-1185">Reference proteome</keyword>
<sequence length="330" mass="37682">MPMFPVPRPRPDKHTARKAWEASWAADLEAYFKPGLPLHRYPRLISSASRDALAFCAEPQNVLEDDSRVKDICDVDIDMARCLNPHDWQSFQDGWRRLSSNRREEIILEGLYHASCIGSNEQFRGHCPEMTLKDLAKDGGRELLRLLSHWSNLPNLTHATHLGHVYVPNPIFDHIVSLSDAEAEAPGAKATARMCRINRMQFMSMALWNVYRTYQGIEGPSHDTLNTATITPENKKQLKALLDSQYGKGFFKKWRAENITSDRSQLVNACWYCKKGENQLNGERMKGCSKCAALGIKIYYCSRECQVADWKSGVPRPHKVLCGKRDLYLE</sequence>
<dbReference type="SUPFAM" id="SSF144232">
    <property type="entry name" value="HIT/MYND zinc finger-like"/>
    <property type="match status" value="1"/>
</dbReference>
<dbReference type="InterPro" id="IPR002893">
    <property type="entry name" value="Znf_MYND"/>
</dbReference>
<evidence type="ECO:0000256" key="1">
    <source>
        <dbReference type="ARBA" id="ARBA00022723"/>
    </source>
</evidence>